<reference evidence="1" key="1">
    <citation type="submission" date="2022-10" db="EMBL/GenBank/DDBJ databases">
        <title>The complete genomes of actinobacterial strains from the NBC collection.</title>
        <authorList>
            <person name="Joergensen T.S."/>
            <person name="Alvarez Arevalo M."/>
            <person name="Sterndorff E.B."/>
            <person name="Faurdal D."/>
            <person name="Vuksanovic O."/>
            <person name="Mourched A.-S."/>
            <person name="Charusanti P."/>
            <person name="Shaw S."/>
            <person name="Blin K."/>
            <person name="Weber T."/>
        </authorList>
    </citation>
    <scope>NUCLEOTIDE SEQUENCE</scope>
    <source>
        <strain evidence="1">NBC_00060</strain>
    </source>
</reference>
<accession>A0AAU2GV53</accession>
<proteinExistence type="predicted"/>
<organism evidence="1">
    <name type="scientific">Streptomyces sp. NBC_00060</name>
    <dbReference type="NCBI Taxonomy" id="2975636"/>
    <lineage>
        <taxon>Bacteria</taxon>
        <taxon>Bacillati</taxon>
        <taxon>Actinomycetota</taxon>
        <taxon>Actinomycetes</taxon>
        <taxon>Kitasatosporales</taxon>
        <taxon>Streptomycetaceae</taxon>
        <taxon>Streptomyces</taxon>
    </lineage>
</organism>
<gene>
    <name evidence="1" type="ORF">OHV25_06455</name>
</gene>
<sequence length="66" mass="6956">MHEMRAERDPGGAGAAGRAALLWHVMSADEPRTMCGRVLGRPEAAVPPDPDLSDADRYCAACMAAC</sequence>
<dbReference type="AlphaFoldDB" id="A0AAU2GV53"/>
<evidence type="ECO:0000313" key="1">
    <source>
        <dbReference type="EMBL" id="WTU39240.1"/>
    </source>
</evidence>
<protein>
    <submittedName>
        <fullName evidence="1">Uncharacterized protein</fullName>
    </submittedName>
</protein>
<name>A0AAU2GV53_9ACTN</name>
<dbReference type="EMBL" id="CP108253">
    <property type="protein sequence ID" value="WTU39240.1"/>
    <property type="molecule type" value="Genomic_DNA"/>
</dbReference>